<dbReference type="EMBL" id="MN739271">
    <property type="protein sequence ID" value="QHS96641.1"/>
    <property type="molecule type" value="Genomic_DNA"/>
</dbReference>
<protein>
    <submittedName>
        <fullName evidence="1">Uncharacterized protein</fullName>
    </submittedName>
</protein>
<name>A0A6C0BXU7_9ZZZZ</name>
<organism evidence="1">
    <name type="scientific">viral metagenome</name>
    <dbReference type="NCBI Taxonomy" id="1070528"/>
    <lineage>
        <taxon>unclassified sequences</taxon>
        <taxon>metagenomes</taxon>
        <taxon>organismal metagenomes</taxon>
    </lineage>
</organism>
<sequence length="605" mass="65839">MEISYNNDSIFVDIDSISFRNLTTAIDISAILGGGGGNILNIKSTNNGSCVIATDNFRLNSLAGHDGSYVQLDEFGNLSASDSNFHIFDASFHALYQRQTDINNERAFDFQHMNDIDSSYTDISNAFIQVKSMLDTFDTSVVKVNTTINLFDTSMTSITISFEKVDTSLNYLNSYSTDISNSLYQLRHSDLSYIIIDGYQYSFPPHVDNATENNILLANHAVKSFEWETYRILDGSQDLSLNNSIIYNNLYVSGQTELSNNVYINGIVDVVGDLSLSGNVDIIGDLSLSGSIDVIGDLSLTGKVDVIGDISLVGDTSISKNLIVAYDISADTLKIRGTDVSINYIHDVIADISGKQETFLNGTYNTNLNQVTTSIDDLEDRVEDNEAAINIVVGEGADKLQINNKRFLLTSADNPEQSTGNASPGKTYNILRWNDKTDGDRAFIWENYRVLDGSHDLSINHLDISGGINTSGDLNVTGDTEISGNVNVFGDCDISGNTIIHDGTVDISGDTTIIGKIDLSGATDLSGTMHITHNLDISNNLSIENSTSTQYLKLNEVEIKGHVSLRGATNVIEYDSASISNLEFKSEGDISGAIITPNGTKIRFI</sequence>
<reference evidence="1" key="1">
    <citation type="journal article" date="2020" name="Nature">
        <title>Giant virus diversity and host interactions through global metagenomics.</title>
        <authorList>
            <person name="Schulz F."/>
            <person name="Roux S."/>
            <person name="Paez-Espino D."/>
            <person name="Jungbluth S."/>
            <person name="Walsh D.A."/>
            <person name="Denef V.J."/>
            <person name="McMahon K.D."/>
            <person name="Konstantinidis K.T."/>
            <person name="Eloe-Fadrosh E.A."/>
            <person name="Kyrpides N.C."/>
            <person name="Woyke T."/>
        </authorList>
    </citation>
    <scope>NUCLEOTIDE SEQUENCE</scope>
    <source>
        <strain evidence="1">GVMAG-M-3300020166-18</strain>
    </source>
</reference>
<evidence type="ECO:0000313" key="1">
    <source>
        <dbReference type="EMBL" id="QHS96641.1"/>
    </source>
</evidence>
<proteinExistence type="predicted"/>
<dbReference type="AlphaFoldDB" id="A0A6C0BXU7"/>
<accession>A0A6C0BXU7</accession>